<feature type="non-terminal residue" evidence="1">
    <location>
        <position position="83"/>
    </location>
</feature>
<organism evidence="1 2">
    <name type="scientific">Daphnia magna</name>
    <dbReference type="NCBI Taxonomy" id="35525"/>
    <lineage>
        <taxon>Eukaryota</taxon>
        <taxon>Metazoa</taxon>
        <taxon>Ecdysozoa</taxon>
        <taxon>Arthropoda</taxon>
        <taxon>Crustacea</taxon>
        <taxon>Branchiopoda</taxon>
        <taxon>Diplostraca</taxon>
        <taxon>Cladocera</taxon>
        <taxon>Anomopoda</taxon>
        <taxon>Daphniidae</taxon>
        <taxon>Daphnia</taxon>
    </lineage>
</organism>
<accession>A0A164HW86</accession>
<dbReference type="EMBL" id="LRGB01009258">
    <property type="protein sequence ID" value="KZS00622.1"/>
    <property type="molecule type" value="Genomic_DNA"/>
</dbReference>
<feature type="non-terminal residue" evidence="1">
    <location>
        <position position="1"/>
    </location>
</feature>
<evidence type="ECO:0000313" key="2">
    <source>
        <dbReference type="Proteomes" id="UP000076858"/>
    </source>
</evidence>
<dbReference type="Proteomes" id="UP000076858">
    <property type="component" value="Unassembled WGS sequence"/>
</dbReference>
<name>A0A164HW86_9CRUS</name>
<evidence type="ECO:0000313" key="1">
    <source>
        <dbReference type="EMBL" id="KZS00622.1"/>
    </source>
</evidence>
<sequence>IDELLAQAELLGQMLPQSLHAVALGGMVAGGDEGHAGLGSQMGLRLGNLASDEHIGAGRNRLFKITLSPTGAPGNALQHPPIT</sequence>
<comment type="caution">
    <text evidence="1">The sequence shown here is derived from an EMBL/GenBank/DDBJ whole genome shotgun (WGS) entry which is preliminary data.</text>
</comment>
<keyword evidence="2" id="KW-1185">Reference proteome</keyword>
<reference evidence="1 2" key="1">
    <citation type="submission" date="2016-03" db="EMBL/GenBank/DDBJ databases">
        <title>EvidentialGene: Evidence-directed Construction of Genes on Genomes.</title>
        <authorList>
            <person name="Gilbert D.G."/>
            <person name="Choi J.-H."/>
            <person name="Mockaitis K."/>
            <person name="Colbourne J."/>
            <person name="Pfrender M."/>
        </authorList>
    </citation>
    <scope>NUCLEOTIDE SEQUENCE [LARGE SCALE GENOMIC DNA]</scope>
    <source>
        <strain evidence="1 2">Xinb3</strain>
        <tissue evidence="1">Complete organism</tissue>
    </source>
</reference>
<proteinExistence type="predicted"/>
<gene>
    <name evidence="1" type="ORF">APZ42_003017</name>
</gene>
<protein>
    <submittedName>
        <fullName evidence="1">Uncharacterized protein</fullName>
    </submittedName>
</protein>
<dbReference type="AlphaFoldDB" id="A0A164HW86"/>